<comment type="subcellular location">
    <subcellularLocation>
        <location evidence="1">Membrane</location>
    </subcellularLocation>
</comment>
<evidence type="ECO:0000259" key="4">
    <source>
        <dbReference type="Pfam" id="PF01103"/>
    </source>
</evidence>
<evidence type="ECO:0000313" key="5">
    <source>
        <dbReference type="EMBL" id="WNH47173.1"/>
    </source>
</evidence>
<accession>A0ABY9Y8I0</accession>
<protein>
    <submittedName>
        <fullName evidence="5">BamA/TamA family outer membrane protein</fullName>
    </submittedName>
</protein>
<keyword evidence="3" id="KW-0732">Signal</keyword>
<evidence type="ECO:0000256" key="3">
    <source>
        <dbReference type="SAM" id="SignalP"/>
    </source>
</evidence>
<reference evidence="5 6" key="1">
    <citation type="submission" date="2022-12" db="EMBL/GenBank/DDBJ databases">
        <title>Two new species, Stenotrophomonas aracearum and Stenotrophomonas oahuensis, isolated from Anthurium (Araceae family) in Hawaii.</title>
        <authorList>
            <person name="Chunag S.C."/>
            <person name="Dobhal S."/>
            <person name="Alvarez A."/>
            <person name="Arif M."/>
        </authorList>
    </citation>
    <scope>NUCLEOTIDE SEQUENCE [LARGE SCALE GENOMIC DNA]</scope>
    <source>
        <strain evidence="5 6">A5588</strain>
    </source>
</reference>
<evidence type="ECO:0000256" key="1">
    <source>
        <dbReference type="ARBA" id="ARBA00004370"/>
    </source>
</evidence>
<dbReference type="Proteomes" id="UP001305421">
    <property type="component" value="Chromosome"/>
</dbReference>
<sequence length="385" mass="42496">MTTRASAAVLCLVLGWLAPAHAAPAHGLSVFRDSEDGRFDMSRWLLEHRGFLPVPIIITDPAVGNGGGLALAFFHRPADTAATRPGSDGRQQMVAPDIYGGAAMRTENGTKAYGIGASLHFDEDRWRYRGGVAKTSMNLGFHTPGTRLPPLEIDYNLDGLMSFQQGFRRLGNQDLFLGLAWIYMDLDVGFDVASDRVNFTPPELASRSSGLGMSLQYDSRDNTFTPNSGWLGMAEGNFYLPGIGSDGAFQSYRAHAFGYWPLLDKRLVLGGRVDTRWANGEIPFYRLPYIDLRGIGSARYQDTRAAVLETELRWNMTTRWALIGFVGAGRTWGRHNSFGDADNEVSEGAGFRYLIARQLGMHVGVDYAWGPEDSTFYIQVGSAWR</sequence>
<keyword evidence="6" id="KW-1185">Reference proteome</keyword>
<gene>
    <name evidence="5" type="ORF">PDM28_10670</name>
</gene>
<organism evidence="5 6">
    <name type="scientific">Stenotrophomonas aracearum</name>
    <dbReference type="NCBI Taxonomy" id="3003272"/>
    <lineage>
        <taxon>Bacteria</taxon>
        <taxon>Pseudomonadati</taxon>
        <taxon>Pseudomonadota</taxon>
        <taxon>Gammaproteobacteria</taxon>
        <taxon>Lysobacterales</taxon>
        <taxon>Lysobacteraceae</taxon>
        <taxon>Stenotrophomonas</taxon>
    </lineage>
</organism>
<dbReference type="RefSeq" id="WP_311181949.1">
    <property type="nucleotide sequence ID" value="NZ_CP115543.1"/>
</dbReference>
<feature type="chain" id="PRO_5045819920" evidence="3">
    <location>
        <begin position="23"/>
        <end position="385"/>
    </location>
</feature>
<feature type="signal peptide" evidence="3">
    <location>
        <begin position="1"/>
        <end position="22"/>
    </location>
</feature>
<dbReference type="EMBL" id="CP115543">
    <property type="protein sequence ID" value="WNH47173.1"/>
    <property type="molecule type" value="Genomic_DNA"/>
</dbReference>
<name>A0ABY9Y8I0_9GAMM</name>
<dbReference type="Pfam" id="PF01103">
    <property type="entry name" value="Omp85"/>
    <property type="match status" value="1"/>
</dbReference>
<proteinExistence type="predicted"/>
<evidence type="ECO:0000313" key="6">
    <source>
        <dbReference type="Proteomes" id="UP001305421"/>
    </source>
</evidence>
<keyword evidence="2" id="KW-0472">Membrane</keyword>
<dbReference type="InterPro" id="IPR000184">
    <property type="entry name" value="Bac_surfAg_D15"/>
</dbReference>
<feature type="domain" description="Bacterial surface antigen (D15)" evidence="4">
    <location>
        <begin position="208"/>
        <end position="382"/>
    </location>
</feature>
<dbReference type="Gene3D" id="2.40.160.50">
    <property type="entry name" value="membrane protein fhac: a member of the omp85/tpsb transporter family"/>
    <property type="match status" value="1"/>
</dbReference>
<evidence type="ECO:0000256" key="2">
    <source>
        <dbReference type="ARBA" id="ARBA00023136"/>
    </source>
</evidence>